<comment type="caution">
    <text evidence="1">The sequence shown here is derived from an EMBL/GenBank/DDBJ whole genome shotgun (WGS) entry which is preliminary data.</text>
</comment>
<keyword evidence="2" id="KW-1185">Reference proteome</keyword>
<dbReference type="OrthoDB" id="119539at2759"/>
<evidence type="ECO:0000313" key="1">
    <source>
        <dbReference type="EMBL" id="OWY90503.1"/>
    </source>
</evidence>
<gene>
    <name evidence="1" type="ORF">PHMEG_00041347</name>
</gene>
<proteinExistence type="predicted"/>
<organism evidence="1 2">
    <name type="scientific">Phytophthora megakarya</name>
    <dbReference type="NCBI Taxonomy" id="4795"/>
    <lineage>
        <taxon>Eukaryota</taxon>
        <taxon>Sar</taxon>
        <taxon>Stramenopiles</taxon>
        <taxon>Oomycota</taxon>
        <taxon>Peronosporomycetes</taxon>
        <taxon>Peronosporales</taxon>
        <taxon>Peronosporaceae</taxon>
        <taxon>Phytophthora</taxon>
    </lineage>
</organism>
<name>A0A225UBX3_9STRA</name>
<dbReference type="AlphaFoldDB" id="A0A225UBX3"/>
<feature type="non-terminal residue" evidence="1">
    <location>
        <position position="1"/>
    </location>
</feature>
<dbReference type="Proteomes" id="UP000198211">
    <property type="component" value="Unassembled WGS sequence"/>
</dbReference>
<accession>A0A225UBX3</accession>
<reference evidence="2" key="1">
    <citation type="submission" date="2017-03" db="EMBL/GenBank/DDBJ databases">
        <title>Phytopthora megakarya and P. palmivora, two closely related causual agents of cacao black pod achieved similar genome size and gene model numbers by different mechanisms.</title>
        <authorList>
            <person name="Ali S."/>
            <person name="Shao J."/>
            <person name="Larry D.J."/>
            <person name="Kronmiller B."/>
            <person name="Shen D."/>
            <person name="Strem M.D."/>
            <person name="Melnick R.L."/>
            <person name="Guiltinan M.J."/>
            <person name="Tyler B.M."/>
            <person name="Meinhardt L.W."/>
            <person name="Bailey B.A."/>
        </authorList>
    </citation>
    <scope>NUCLEOTIDE SEQUENCE [LARGE SCALE GENOMIC DNA]</scope>
    <source>
        <strain evidence="2">zdho120</strain>
    </source>
</reference>
<dbReference type="EMBL" id="NBNE01022766">
    <property type="protein sequence ID" value="OWY90503.1"/>
    <property type="molecule type" value="Genomic_DNA"/>
</dbReference>
<sequence length="120" mass="12933">LELKDLGRVAMFLEVPLQYDDMRGYSVDQEHAIVEMLATHGLENSNSVRLPIGTGEPHGGESSELLPVNTDTVNNAATVRAFQSLVGSSSGSPEKLVRTLCLPCIVQRGEQMHPCITIGS</sequence>
<protein>
    <submittedName>
        <fullName evidence="1">Uncharacterized protein</fullName>
    </submittedName>
</protein>
<evidence type="ECO:0000313" key="2">
    <source>
        <dbReference type="Proteomes" id="UP000198211"/>
    </source>
</evidence>